<dbReference type="SUPFAM" id="SSF51556">
    <property type="entry name" value="Metallo-dependent hydrolases"/>
    <property type="match status" value="1"/>
</dbReference>
<dbReference type="InterPro" id="IPR006680">
    <property type="entry name" value="Amidohydro-rel"/>
</dbReference>
<dbReference type="GO" id="GO:0016831">
    <property type="term" value="F:carboxy-lyase activity"/>
    <property type="evidence" value="ECO:0007669"/>
    <property type="project" value="InterPro"/>
</dbReference>
<keyword evidence="1" id="KW-0456">Lyase</keyword>
<keyword evidence="3" id="KW-0378">Hydrolase</keyword>
<dbReference type="AlphaFoldDB" id="A0A3A4N289"/>
<dbReference type="PANTHER" id="PTHR21240">
    <property type="entry name" value="2-AMINO-3-CARBOXYLMUCONATE-6-SEMIALDEHYDE DECARBOXYLASE"/>
    <property type="match status" value="1"/>
</dbReference>
<feature type="domain" description="Amidohydrolase-related" evidence="2">
    <location>
        <begin position="3"/>
        <end position="313"/>
    </location>
</feature>
<dbReference type="PANTHER" id="PTHR21240:SF19">
    <property type="entry name" value="CATALYTIC_ HYDROLASE"/>
    <property type="match status" value="1"/>
</dbReference>
<evidence type="ECO:0000256" key="1">
    <source>
        <dbReference type="ARBA" id="ARBA00023239"/>
    </source>
</evidence>
<dbReference type="Proteomes" id="UP000265882">
    <property type="component" value="Unassembled WGS sequence"/>
</dbReference>
<dbReference type="CDD" id="cd01292">
    <property type="entry name" value="metallo-dependent_hydrolases"/>
    <property type="match status" value="1"/>
</dbReference>
<protein>
    <submittedName>
        <fullName evidence="3">Amidohydrolase</fullName>
    </submittedName>
</protein>
<dbReference type="InterPro" id="IPR032466">
    <property type="entry name" value="Metal_Hydrolase"/>
</dbReference>
<evidence type="ECO:0000313" key="4">
    <source>
        <dbReference type="Proteomes" id="UP000265882"/>
    </source>
</evidence>
<organism evidence="3 4">
    <name type="scientific">Abyssobacteria bacterium (strain SURF_5)</name>
    <dbReference type="NCBI Taxonomy" id="2093360"/>
    <lineage>
        <taxon>Bacteria</taxon>
        <taxon>Pseudomonadati</taxon>
        <taxon>Candidatus Hydrogenedentota</taxon>
        <taxon>Candidatus Abyssobacteria</taxon>
    </lineage>
</organism>
<comment type="caution">
    <text evidence="3">The sequence shown here is derived from an EMBL/GenBank/DDBJ whole genome shotgun (WGS) entry which is preliminary data.</text>
</comment>
<dbReference type="Pfam" id="PF04909">
    <property type="entry name" value="Amidohydro_2"/>
    <property type="match status" value="1"/>
</dbReference>
<dbReference type="Gene3D" id="3.20.20.140">
    <property type="entry name" value="Metal-dependent hydrolases"/>
    <property type="match status" value="1"/>
</dbReference>
<sequence length="313" mass="34622">MIVDVHVHVYDEGWIPQAFMRGLGEVVAANVAKSTGEFPDPDILLRGAVKQLKDPEGDLLLADMDEAGVDVSVIFPVDYALGAQEPCSGASECVPIATQNQIFSRISAKHGKRLVHFVGIDPRRKDAAKQVEIGVTEQGARGVKLHPTAGFYPDNPICHPVYRKAQELGVPVLFHTGTQPVPMKAKYARPVFIDSVAADFPDLKIVMAHVGLCWWEEAIALAGTKWNLYVDFSGWQRTFTLHPDKFYGMLRTALDEIGPWRVMFGTDNPYLKLVLPTRQWIDAVKDAPKSHISFSQEEIDIILGQAAAKLLKL</sequence>
<evidence type="ECO:0000259" key="2">
    <source>
        <dbReference type="Pfam" id="PF04909"/>
    </source>
</evidence>
<dbReference type="EMBL" id="QZKU01000128">
    <property type="protein sequence ID" value="RJP16157.1"/>
    <property type="molecule type" value="Genomic_DNA"/>
</dbReference>
<gene>
    <name evidence="3" type="ORF">C4520_19300</name>
</gene>
<dbReference type="GO" id="GO:0016787">
    <property type="term" value="F:hydrolase activity"/>
    <property type="evidence" value="ECO:0007669"/>
    <property type="project" value="UniProtKB-KW"/>
</dbReference>
<name>A0A3A4N289_ABYX5</name>
<reference evidence="3 4" key="1">
    <citation type="journal article" date="2017" name="ISME J.">
        <title>Energy and carbon metabolisms in a deep terrestrial subsurface fluid microbial community.</title>
        <authorList>
            <person name="Momper L."/>
            <person name="Jungbluth S.P."/>
            <person name="Lee M.D."/>
            <person name="Amend J.P."/>
        </authorList>
    </citation>
    <scope>NUCLEOTIDE SEQUENCE [LARGE SCALE GENOMIC DNA]</scope>
    <source>
        <strain evidence="3">SURF_5</strain>
    </source>
</reference>
<accession>A0A3A4N289</accession>
<dbReference type="InterPro" id="IPR032465">
    <property type="entry name" value="ACMSD"/>
</dbReference>
<evidence type="ECO:0000313" key="3">
    <source>
        <dbReference type="EMBL" id="RJP16157.1"/>
    </source>
</evidence>
<proteinExistence type="predicted"/>